<dbReference type="GO" id="GO:0106008">
    <property type="term" value="F:2-oxoglutaramate amidase activity"/>
    <property type="evidence" value="ECO:0007669"/>
    <property type="project" value="TreeGrafter"/>
</dbReference>
<dbReference type="PROSITE" id="PS50263">
    <property type="entry name" value="CN_HYDROLASE"/>
    <property type="match status" value="1"/>
</dbReference>
<dbReference type="InterPro" id="IPR052737">
    <property type="entry name" value="Omega-amidase_YafV"/>
</dbReference>
<organism evidence="2 3">
    <name type="scientific">Aureibacter tunicatorum</name>
    <dbReference type="NCBI Taxonomy" id="866807"/>
    <lineage>
        <taxon>Bacteria</taxon>
        <taxon>Pseudomonadati</taxon>
        <taxon>Bacteroidota</taxon>
        <taxon>Cytophagia</taxon>
        <taxon>Cytophagales</taxon>
        <taxon>Persicobacteraceae</taxon>
        <taxon>Aureibacter</taxon>
    </lineage>
</organism>
<accession>A0AAE3XJQ5</accession>
<reference evidence="2" key="1">
    <citation type="submission" date="2023-07" db="EMBL/GenBank/DDBJ databases">
        <title>Genomic Encyclopedia of Type Strains, Phase IV (KMG-IV): sequencing the most valuable type-strain genomes for metagenomic binning, comparative biology and taxonomic classification.</title>
        <authorList>
            <person name="Goeker M."/>
        </authorList>
    </citation>
    <scope>NUCLEOTIDE SEQUENCE</scope>
    <source>
        <strain evidence="2">DSM 26174</strain>
    </source>
</reference>
<dbReference type="AlphaFoldDB" id="A0AAE3XJQ5"/>
<keyword evidence="3" id="KW-1185">Reference proteome</keyword>
<protein>
    <submittedName>
        <fullName evidence="2">Amidohydrolase</fullName>
    </submittedName>
</protein>
<gene>
    <name evidence="2" type="ORF">HNQ88_002053</name>
</gene>
<dbReference type="PANTHER" id="PTHR47799">
    <property type="entry name" value="OMEGA-AMIDASE YAFV"/>
    <property type="match status" value="1"/>
</dbReference>
<evidence type="ECO:0000313" key="3">
    <source>
        <dbReference type="Proteomes" id="UP001185092"/>
    </source>
</evidence>
<dbReference type="RefSeq" id="WP_309938524.1">
    <property type="nucleotide sequence ID" value="NZ_AP025305.1"/>
</dbReference>
<dbReference type="EMBL" id="JAVDQD010000002">
    <property type="protein sequence ID" value="MDR6239016.1"/>
    <property type="molecule type" value="Genomic_DNA"/>
</dbReference>
<dbReference type="GO" id="GO:0050152">
    <property type="term" value="F:omega-amidase activity"/>
    <property type="evidence" value="ECO:0007669"/>
    <property type="project" value="TreeGrafter"/>
</dbReference>
<name>A0AAE3XJQ5_9BACT</name>
<proteinExistence type="predicted"/>
<evidence type="ECO:0000259" key="1">
    <source>
        <dbReference type="PROSITE" id="PS50263"/>
    </source>
</evidence>
<dbReference type="SUPFAM" id="SSF56317">
    <property type="entry name" value="Carbon-nitrogen hydrolase"/>
    <property type="match status" value="1"/>
</dbReference>
<dbReference type="Proteomes" id="UP001185092">
    <property type="component" value="Unassembled WGS sequence"/>
</dbReference>
<comment type="caution">
    <text evidence="2">The sequence shown here is derived from an EMBL/GenBank/DDBJ whole genome shotgun (WGS) entry which is preliminary data.</text>
</comment>
<feature type="domain" description="CN hydrolase" evidence="1">
    <location>
        <begin position="7"/>
        <end position="260"/>
    </location>
</feature>
<dbReference type="InterPro" id="IPR036526">
    <property type="entry name" value="C-N_Hydrolase_sf"/>
</dbReference>
<dbReference type="Pfam" id="PF00795">
    <property type="entry name" value="CN_hydrolase"/>
    <property type="match status" value="1"/>
</dbReference>
<sequence length="267" mass="30906">MEFKNDLRVALTQPDLVWEDVDANLANLEEELDEALYEDDVDLIVLPETFNTGFTSNTQFAEPMNGKTHRWMKLMAQRYQCTVLGTILIKEKGDFYNRALVVDEDGKTSFYDKRHLFRMGDENTHLAPGGKILTFILKGWKISPFICYDLRFPVWCRNNRVGESLTVDLFVFMASWPKSRRHVWDVLLTARAIENQSFVIGVNRVGSDDNMEYDGGTKLLDYKGFESDLVTDNQSGVIIVNLNKSRQEEFREKFPAYLDSDNFIIKK</sequence>
<dbReference type="Gene3D" id="3.60.110.10">
    <property type="entry name" value="Carbon-nitrogen hydrolase"/>
    <property type="match status" value="1"/>
</dbReference>
<evidence type="ECO:0000313" key="2">
    <source>
        <dbReference type="EMBL" id="MDR6239016.1"/>
    </source>
</evidence>
<dbReference type="PANTHER" id="PTHR47799:SF1">
    <property type="entry name" value="OMEGA-AMIDASE YAFV"/>
    <property type="match status" value="1"/>
</dbReference>
<dbReference type="InterPro" id="IPR003010">
    <property type="entry name" value="C-N_Hydrolase"/>
</dbReference>